<keyword evidence="13" id="KW-1185">Reference proteome</keyword>
<dbReference type="PANTHER" id="PTHR11311">
    <property type="entry name" value="SPONDIN"/>
    <property type="match status" value="1"/>
</dbReference>
<feature type="compositionally biased region" description="Polar residues" evidence="9">
    <location>
        <begin position="492"/>
        <end position="512"/>
    </location>
</feature>
<gene>
    <name evidence="12" type="ORF">V1264_014758</name>
</gene>
<feature type="compositionally biased region" description="Basic residues" evidence="9">
    <location>
        <begin position="33"/>
        <end position="43"/>
    </location>
</feature>
<evidence type="ECO:0000256" key="2">
    <source>
        <dbReference type="ARBA" id="ARBA00022525"/>
    </source>
</evidence>
<dbReference type="Proteomes" id="UP001374579">
    <property type="component" value="Unassembled WGS sequence"/>
</dbReference>
<evidence type="ECO:0000256" key="8">
    <source>
        <dbReference type="ARBA" id="ARBA00023180"/>
    </source>
</evidence>
<proteinExistence type="predicted"/>
<sequence>MAGLLHSDNTLTLLLLTLLVLSSLLDTADGGKRRGRRGGRRNKRGNDKCSTSSVAEYKLTFHGAWSKEKFPRMYPVVRPPAQWSKLIGRTHAPTYHIWTEGGYADPALKRFAEKGDPVLYDSQPQGYQGVHDTFHCDPIRGGEGKTSTFISADGAHSKVSFVVKMVPSPDWFVGVDGLELCRRGRWRARAHVNLWPMDAGTDRGYTFTSPRWPSHPRETIYKITSSYPDHPASAFLYPEYRKLPRVGYVQVERVAQYYRRGSVSAVKSKLGPNVVVYGVKPITTVAPTTTTALNGSLLLSENATEALNSPEVNTFVPASAVVKETESRTAGTSDEQKAGNVPRENVGNPLPQQKQIPAATTTTTSTTTTPTTTTTKPTKTPSPTTPASTKAVSIPEAVKIDAEMNAPEKDIEAYQDDDAHAKNMVNDPAWTPTNGENLNESSRKHAAASLEDSTKEENLKSSSATKILPDDDEVNDPLPDASSSVHLGADDSVQTVDTARLSSETHPTSSRKSPAASSTNNSLSPNTPTTATTTTTTAPKVADADTPPLRSSRTASSVPSLSSTSTSTRATSETSAKTVDTTKAAPRTSSPRQEDPRTQTVTDSRGRPQMRAGSYFRRRLRTTPPRPEARRKTGTVEPTASQSPHTFDEPQFVEVAVTDPYEDSLPVDCRVQEWSEWTSCSMSCGFGVRVRTRDVISYSKNGGFGCPVLEQEALCGSMRSCRWKHFSFIGGRGTTRPRRERVRRRRHHHDQQQRAAEWRRRYHSK</sequence>
<comment type="subcellular location">
    <subcellularLocation>
        <location evidence="1">Secreted</location>
        <location evidence="1">Extracellular space</location>
        <location evidence="1">Extracellular matrix</location>
    </subcellularLocation>
</comment>
<evidence type="ECO:0000313" key="12">
    <source>
        <dbReference type="EMBL" id="KAK7110969.1"/>
    </source>
</evidence>
<dbReference type="InterPro" id="IPR036383">
    <property type="entry name" value="TSP1_rpt_sf"/>
</dbReference>
<feature type="region of interest" description="Disordered" evidence="9">
    <location>
        <begin position="733"/>
        <end position="765"/>
    </location>
</feature>
<dbReference type="InterPro" id="IPR044004">
    <property type="entry name" value="TSP1_spondin_dom"/>
</dbReference>
<accession>A0AAN9BTB1</accession>
<keyword evidence="8" id="KW-0325">Glycoprotein</keyword>
<evidence type="ECO:0000256" key="7">
    <source>
        <dbReference type="ARBA" id="ARBA00023157"/>
    </source>
</evidence>
<dbReference type="PANTHER" id="PTHR11311:SF15">
    <property type="entry name" value="SPONDIN-2"/>
    <property type="match status" value="1"/>
</dbReference>
<evidence type="ECO:0000256" key="1">
    <source>
        <dbReference type="ARBA" id="ARBA00004498"/>
    </source>
</evidence>
<dbReference type="EMBL" id="JBAMIC010000003">
    <property type="protein sequence ID" value="KAK7110969.1"/>
    <property type="molecule type" value="Genomic_DNA"/>
</dbReference>
<dbReference type="InterPro" id="IPR009465">
    <property type="entry name" value="Spondin_N"/>
</dbReference>
<evidence type="ECO:0000313" key="13">
    <source>
        <dbReference type="Proteomes" id="UP001374579"/>
    </source>
</evidence>
<feature type="region of interest" description="Disordered" evidence="9">
    <location>
        <begin position="29"/>
        <end position="49"/>
    </location>
</feature>
<feature type="compositionally biased region" description="Low complexity" evidence="9">
    <location>
        <begin position="357"/>
        <end position="390"/>
    </location>
</feature>
<dbReference type="PROSITE" id="PS50092">
    <property type="entry name" value="TSP1"/>
    <property type="match status" value="1"/>
</dbReference>
<reference evidence="12 13" key="1">
    <citation type="submission" date="2024-02" db="EMBL/GenBank/DDBJ databases">
        <title>Chromosome-scale genome assembly of the rough periwinkle Littorina saxatilis.</title>
        <authorList>
            <person name="De Jode A."/>
            <person name="Faria R."/>
            <person name="Formenti G."/>
            <person name="Sims Y."/>
            <person name="Smith T.P."/>
            <person name="Tracey A."/>
            <person name="Wood J.M.D."/>
            <person name="Zagrodzka Z.B."/>
            <person name="Johannesson K."/>
            <person name="Butlin R.K."/>
            <person name="Leder E.H."/>
        </authorList>
    </citation>
    <scope>NUCLEOTIDE SEQUENCE [LARGE SCALE GENOMIC DNA]</scope>
    <source>
        <strain evidence="12">Snail1</strain>
        <tissue evidence="12">Muscle</tissue>
    </source>
</reference>
<dbReference type="GO" id="GO:0007155">
    <property type="term" value="P:cell adhesion"/>
    <property type="evidence" value="ECO:0007669"/>
    <property type="project" value="UniProtKB-KW"/>
</dbReference>
<dbReference type="PROSITE" id="PS51020">
    <property type="entry name" value="SPONDIN"/>
    <property type="match status" value="1"/>
</dbReference>
<dbReference type="InterPro" id="IPR038678">
    <property type="entry name" value="Spondin_N_sf"/>
</dbReference>
<dbReference type="AlphaFoldDB" id="A0AAN9BTB1"/>
<keyword evidence="2" id="KW-0964">Secreted</keyword>
<keyword evidence="3" id="KW-0272">Extracellular matrix</keyword>
<keyword evidence="4" id="KW-0479">Metal-binding</keyword>
<feature type="compositionally biased region" description="Basic and acidic residues" evidence="9">
    <location>
        <begin position="750"/>
        <end position="759"/>
    </location>
</feature>
<evidence type="ECO:0000256" key="5">
    <source>
        <dbReference type="ARBA" id="ARBA00022729"/>
    </source>
</evidence>
<evidence type="ECO:0000259" key="11">
    <source>
        <dbReference type="PROSITE" id="PS51020"/>
    </source>
</evidence>
<keyword evidence="7" id="KW-1015">Disulfide bond</keyword>
<feature type="chain" id="PRO_5042932074" description="Spondin domain-containing protein" evidence="10">
    <location>
        <begin position="31"/>
        <end position="765"/>
    </location>
</feature>
<feature type="signal peptide" evidence="10">
    <location>
        <begin position="1"/>
        <end position="30"/>
    </location>
</feature>
<feature type="compositionally biased region" description="Basic residues" evidence="9">
    <location>
        <begin position="735"/>
        <end position="749"/>
    </location>
</feature>
<dbReference type="InterPro" id="IPR000884">
    <property type="entry name" value="TSP1_rpt"/>
</dbReference>
<comment type="caution">
    <text evidence="12">The sequence shown here is derived from an EMBL/GenBank/DDBJ whole genome shotgun (WGS) entry which is preliminary data.</text>
</comment>
<evidence type="ECO:0000256" key="9">
    <source>
        <dbReference type="SAM" id="MobiDB-lite"/>
    </source>
</evidence>
<dbReference type="Gene3D" id="2.60.40.2130">
    <property type="entry name" value="F-spondin domain"/>
    <property type="match status" value="1"/>
</dbReference>
<feature type="compositionally biased region" description="Low complexity" evidence="9">
    <location>
        <begin position="550"/>
        <end position="578"/>
    </location>
</feature>
<keyword evidence="6" id="KW-0130">Cell adhesion</keyword>
<dbReference type="NCBIfam" id="NF038123">
    <property type="entry name" value="NF038123_dom"/>
    <property type="match status" value="1"/>
</dbReference>
<dbReference type="SMART" id="SM00209">
    <property type="entry name" value="TSP1"/>
    <property type="match status" value="1"/>
</dbReference>
<feature type="region of interest" description="Disordered" evidence="9">
    <location>
        <begin position="323"/>
        <end position="403"/>
    </location>
</feature>
<dbReference type="GO" id="GO:0046872">
    <property type="term" value="F:metal ion binding"/>
    <property type="evidence" value="ECO:0007669"/>
    <property type="project" value="UniProtKB-KW"/>
</dbReference>
<feature type="domain" description="Spondin" evidence="11">
    <location>
        <begin position="45"/>
        <end position="231"/>
    </location>
</feature>
<dbReference type="Gene3D" id="2.20.100.10">
    <property type="entry name" value="Thrombospondin type-1 (TSP1) repeat"/>
    <property type="match status" value="1"/>
</dbReference>
<feature type="compositionally biased region" description="Low complexity" evidence="9">
    <location>
        <begin position="513"/>
        <end position="539"/>
    </location>
</feature>
<dbReference type="Pfam" id="PF06468">
    <property type="entry name" value="Spond_N"/>
    <property type="match status" value="1"/>
</dbReference>
<evidence type="ECO:0000256" key="10">
    <source>
        <dbReference type="SAM" id="SignalP"/>
    </source>
</evidence>
<evidence type="ECO:0000256" key="3">
    <source>
        <dbReference type="ARBA" id="ARBA00022530"/>
    </source>
</evidence>
<organism evidence="12 13">
    <name type="scientific">Littorina saxatilis</name>
    <dbReference type="NCBI Taxonomy" id="31220"/>
    <lineage>
        <taxon>Eukaryota</taxon>
        <taxon>Metazoa</taxon>
        <taxon>Spiralia</taxon>
        <taxon>Lophotrochozoa</taxon>
        <taxon>Mollusca</taxon>
        <taxon>Gastropoda</taxon>
        <taxon>Caenogastropoda</taxon>
        <taxon>Littorinimorpha</taxon>
        <taxon>Littorinoidea</taxon>
        <taxon>Littorinidae</taxon>
        <taxon>Littorina</taxon>
    </lineage>
</organism>
<dbReference type="InterPro" id="IPR051418">
    <property type="entry name" value="Spondin/Thrombospondin_T1"/>
</dbReference>
<feature type="compositionally biased region" description="Polar residues" evidence="9">
    <location>
        <begin position="431"/>
        <end position="440"/>
    </location>
</feature>
<evidence type="ECO:0000256" key="4">
    <source>
        <dbReference type="ARBA" id="ARBA00022723"/>
    </source>
</evidence>
<feature type="compositionally biased region" description="Polar residues" evidence="9">
    <location>
        <begin position="636"/>
        <end position="645"/>
    </location>
</feature>
<protein>
    <recommendedName>
        <fullName evidence="11">Spondin domain-containing protein</fullName>
    </recommendedName>
</protein>
<evidence type="ECO:0000256" key="6">
    <source>
        <dbReference type="ARBA" id="ARBA00022889"/>
    </source>
</evidence>
<keyword evidence="5 10" id="KW-0732">Signal</keyword>
<feature type="region of interest" description="Disordered" evidence="9">
    <location>
        <begin position="423"/>
        <end position="651"/>
    </location>
</feature>
<dbReference type="Pfam" id="PF19028">
    <property type="entry name" value="TSP1_spondin"/>
    <property type="match status" value="1"/>
</dbReference>
<dbReference type="SUPFAM" id="SSF82895">
    <property type="entry name" value="TSP-1 type 1 repeat"/>
    <property type="match status" value="1"/>
</dbReference>
<name>A0AAN9BTB1_9CAEN</name>